<name>A0A9N9K9E2_9GLOM</name>
<dbReference type="OrthoDB" id="2407789at2759"/>
<evidence type="ECO:0000313" key="2">
    <source>
        <dbReference type="Proteomes" id="UP000789759"/>
    </source>
</evidence>
<keyword evidence="2" id="KW-1185">Reference proteome</keyword>
<reference evidence="1" key="1">
    <citation type="submission" date="2021-06" db="EMBL/GenBank/DDBJ databases">
        <authorList>
            <person name="Kallberg Y."/>
            <person name="Tangrot J."/>
            <person name="Rosling A."/>
        </authorList>
    </citation>
    <scope>NUCLEOTIDE SEQUENCE</scope>
    <source>
        <strain evidence="1">FL966</strain>
    </source>
</reference>
<sequence length="40" mass="4590">SSTKLISVEFLEQVNNVTIGQLILRILTEWSISYSSPYIF</sequence>
<accession>A0A9N9K9E2</accession>
<organism evidence="1 2">
    <name type="scientific">Cetraspora pellucida</name>
    <dbReference type="NCBI Taxonomy" id="1433469"/>
    <lineage>
        <taxon>Eukaryota</taxon>
        <taxon>Fungi</taxon>
        <taxon>Fungi incertae sedis</taxon>
        <taxon>Mucoromycota</taxon>
        <taxon>Glomeromycotina</taxon>
        <taxon>Glomeromycetes</taxon>
        <taxon>Diversisporales</taxon>
        <taxon>Gigasporaceae</taxon>
        <taxon>Cetraspora</taxon>
    </lineage>
</organism>
<protein>
    <submittedName>
        <fullName evidence="1">21583_t:CDS:1</fullName>
    </submittedName>
</protein>
<gene>
    <name evidence="1" type="ORF">CPELLU_LOCUS19455</name>
</gene>
<comment type="caution">
    <text evidence="1">The sequence shown here is derived from an EMBL/GenBank/DDBJ whole genome shotgun (WGS) entry which is preliminary data.</text>
</comment>
<dbReference type="Proteomes" id="UP000789759">
    <property type="component" value="Unassembled WGS sequence"/>
</dbReference>
<proteinExistence type="predicted"/>
<evidence type="ECO:0000313" key="1">
    <source>
        <dbReference type="EMBL" id="CAG8818530.1"/>
    </source>
</evidence>
<feature type="non-terminal residue" evidence="1">
    <location>
        <position position="1"/>
    </location>
</feature>
<feature type="non-terminal residue" evidence="1">
    <location>
        <position position="40"/>
    </location>
</feature>
<dbReference type="AlphaFoldDB" id="A0A9N9K9E2"/>
<dbReference type="EMBL" id="CAJVQA010046825">
    <property type="protein sequence ID" value="CAG8818530.1"/>
    <property type="molecule type" value="Genomic_DNA"/>
</dbReference>